<feature type="signal peptide" evidence="1">
    <location>
        <begin position="1"/>
        <end position="19"/>
    </location>
</feature>
<sequence>MLVLKVAASILVLANLSATLVIPGGSKDVTRRQTDSIADVDTDGADSNAVLSSAGRLGLDPEECDDAQPILCSAATK</sequence>
<accession>A0A0H2RLI5</accession>
<evidence type="ECO:0000313" key="3">
    <source>
        <dbReference type="Proteomes" id="UP000053477"/>
    </source>
</evidence>
<feature type="chain" id="PRO_5005201612" description="Fungal calcium binding protein domain-containing protein" evidence="1">
    <location>
        <begin position="20"/>
        <end position="77"/>
    </location>
</feature>
<reference evidence="2 3" key="1">
    <citation type="submission" date="2015-04" db="EMBL/GenBank/DDBJ databases">
        <title>Complete genome sequence of Schizopora paradoxa KUC8140, a cosmopolitan wood degrader in East Asia.</title>
        <authorList>
            <consortium name="DOE Joint Genome Institute"/>
            <person name="Min B."/>
            <person name="Park H."/>
            <person name="Jang Y."/>
            <person name="Kim J.-J."/>
            <person name="Kim K.H."/>
            <person name="Pangilinan J."/>
            <person name="Lipzen A."/>
            <person name="Riley R."/>
            <person name="Grigoriev I.V."/>
            <person name="Spatafora J.W."/>
            <person name="Choi I.-G."/>
        </authorList>
    </citation>
    <scope>NUCLEOTIDE SEQUENCE [LARGE SCALE GENOMIC DNA]</scope>
    <source>
        <strain evidence="2 3">KUC8140</strain>
    </source>
</reference>
<keyword evidence="1" id="KW-0732">Signal</keyword>
<protein>
    <recommendedName>
        <fullName evidence="4">Fungal calcium binding protein domain-containing protein</fullName>
    </recommendedName>
</protein>
<evidence type="ECO:0008006" key="4">
    <source>
        <dbReference type="Google" id="ProtNLM"/>
    </source>
</evidence>
<dbReference type="Proteomes" id="UP000053477">
    <property type="component" value="Unassembled WGS sequence"/>
</dbReference>
<dbReference type="EMBL" id="KQ085971">
    <property type="protein sequence ID" value="KLO12759.1"/>
    <property type="molecule type" value="Genomic_DNA"/>
</dbReference>
<dbReference type="AlphaFoldDB" id="A0A0H2RLI5"/>
<evidence type="ECO:0000313" key="2">
    <source>
        <dbReference type="EMBL" id="KLO12759.1"/>
    </source>
</evidence>
<name>A0A0H2RLI5_9AGAM</name>
<dbReference type="InParanoid" id="A0A0H2RLI5"/>
<keyword evidence="3" id="KW-1185">Reference proteome</keyword>
<evidence type="ECO:0000256" key="1">
    <source>
        <dbReference type="SAM" id="SignalP"/>
    </source>
</evidence>
<proteinExistence type="predicted"/>
<gene>
    <name evidence="2" type="ORF">SCHPADRAFT_904809</name>
</gene>
<organism evidence="2 3">
    <name type="scientific">Schizopora paradoxa</name>
    <dbReference type="NCBI Taxonomy" id="27342"/>
    <lineage>
        <taxon>Eukaryota</taxon>
        <taxon>Fungi</taxon>
        <taxon>Dikarya</taxon>
        <taxon>Basidiomycota</taxon>
        <taxon>Agaricomycotina</taxon>
        <taxon>Agaricomycetes</taxon>
        <taxon>Hymenochaetales</taxon>
        <taxon>Schizoporaceae</taxon>
        <taxon>Schizopora</taxon>
    </lineage>
</organism>